<sequence>MTRILRCAHLCWLMVGFTPLFAVERPNIILILADDMGYSDIACYGGEIETPNIDRLAREGMRFRHFYNNSKCTTTRASLMSGRYPNRGEGWLVPHDWLTLPEAMQQAGYRTILSGKWHLGHSHDSLPMARGFDESYGLFDGCSSFFNPVGPDKPKVQMRYFGHNQKRITEFPDDFYATDAFTDHALKEIKAAINAKQPYFLHLAYTAPHYPLHALPEDIAKYRGRYAKGWEAMRQERYVRMLELGVIHSGVKLAPLDSNTEAWTGSEEQQQLMEVHAAMVDRMDQNIGRILQLLDDTRTAEDTLIFFLSDNGASMEGHNYDYLENAAIGAQGSYRCIGLNWANACNTPFRKFKLNGHEGGMCTPCVVRWPGTVPANVWNDSKAHLIDFQPTLMALVGLDPTVAQLDGEDLTTVLKGNEREREAPIYMEFARNRALIDGDWKITYLNSAKHWELFNLKEDRTELNDLAKVYPERLLQMAKQWDTWAESTGVNDQKEKPSRQ</sequence>
<feature type="domain" description="Sulfatase N-terminal" evidence="5">
    <location>
        <begin position="26"/>
        <end position="397"/>
    </location>
</feature>
<dbReference type="SUPFAM" id="SSF53649">
    <property type="entry name" value="Alkaline phosphatase-like"/>
    <property type="match status" value="1"/>
</dbReference>
<protein>
    <submittedName>
        <fullName evidence="6">Sulfatase</fullName>
    </submittedName>
</protein>
<reference evidence="6 7" key="1">
    <citation type="journal article" date="2010" name="Stand. Genomic Sci.">
        <title>Complete genome sequence of Coraliomargarita akajimensis type strain (04OKA010-24).</title>
        <authorList>
            <person name="Mavromatis K."/>
            <person name="Abt B."/>
            <person name="Brambilla E."/>
            <person name="Lapidus A."/>
            <person name="Copeland A."/>
            <person name="Deshpande S."/>
            <person name="Nolan M."/>
            <person name="Lucas S."/>
            <person name="Tice H."/>
            <person name="Cheng J.F."/>
            <person name="Han C."/>
            <person name="Detter J.C."/>
            <person name="Woyke T."/>
            <person name="Goodwin L."/>
            <person name="Pitluck S."/>
            <person name="Held B."/>
            <person name="Brettin T."/>
            <person name="Tapia R."/>
            <person name="Ivanova N."/>
            <person name="Mikhailova N."/>
            <person name="Pati A."/>
            <person name="Liolios K."/>
            <person name="Chen A."/>
            <person name="Palaniappan K."/>
            <person name="Land M."/>
            <person name="Hauser L."/>
            <person name="Chang Y.J."/>
            <person name="Jeffries C.D."/>
            <person name="Rohde M."/>
            <person name="Goker M."/>
            <person name="Bristow J."/>
            <person name="Eisen J.A."/>
            <person name="Markowitz V."/>
            <person name="Hugenholtz P."/>
            <person name="Klenk H.P."/>
            <person name="Kyrpides N.C."/>
        </authorList>
    </citation>
    <scope>NUCLEOTIDE SEQUENCE [LARGE SCALE GENOMIC DNA]</scope>
    <source>
        <strain evidence="7">DSM 45221 / IAM 15411 / JCM 23193 / KCTC 12865</strain>
    </source>
</reference>
<dbReference type="CDD" id="cd16025">
    <property type="entry name" value="PAS_like"/>
    <property type="match status" value="1"/>
</dbReference>
<dbReference type="STRING" id="583355.Caka_0464"/>
<dbReference type="OrthoDB" id="9762324at2"/>
<keyword evidence="2" id="KW-0479">Metal-binding</keyword>
<keyword evidence="4" id="KW-0106">Calcium</keyword>
<name>D5EN54_CORAD</name>
<evidence type="ECO:0000256" key="2">
    <source>
        <dbReference type="ARBA" id="ARBA00022723"/>
    </source>
</evidence>
<dbReference type="EMBL" id="CP001998">
    <property type="protein sequence ID" value="ADE53489.1"/>
    <property type="molecule type" value="Genomic_DNA"/>
</dbReference>
<proteinExistence type="inferred from homology"/>
<organism evidence="6 7">
    <name type="scientific">Coraliomargarita akajimensis (strain DSM 45221 / IAM 15411 / JCM 23193 / KCTC 12865 / 04OKA010-24)</name>
    <dbReference type="NCBI Taxonomy" id="583355"/>
    <lineage>
        <taxon>Bacteria</taxon>
        <taxon>Pseudomonadati</taxon>
        <taxon>Verrucomicrobiota</taxon>
        <taxon>Opitutia</taxon>
        <taxon>Puniceicoccales</taxon>
        <taxon>Coraliomargaritaceae</taxon>
        <taxon>Coraliomargarita</taxon>
    </lineage>
</organism>
<evidence type="ECO:0000256" key="4">
    <source>
        <dbReference type="ARBA" id="ARBA00022837"/>
    </source>
</evidence>
<evidence type="ECO:0000256" key="1">
    <source>
        <dbReference type="ARBA" id="ARBA00008779"/>
    </source>
</evidence>
<dbReference type="GO" id="GO:0004065">
    <property type="term" value="F:arylsulfatase activity"/>
    <property type="evidence" value="ECO:0007669"/>
    <property type="project" value="TreeGrafter"/>
</dbReference>
<dbReference type="PANTHER" id="PTHR42693">
    <property type="entry name" value="ARYLSULFATASE FAMILY MEMBER"/>
    <property type="match status" value="1"/>
</dbReference>
<dbReference type="GO" id="GO:0046872">
    <property type="term" value="F:metal ion binding"/>
    <property type="evidence" value="ECO:0007669"/>
    <property type="project" value="UniProtKB-KW"/>
</dbReference>
<dbReference type="PROSITE" id="PS00149">
    <property type="entry name" value="SULFATASE_2"/>
    <property type="match status" value="1"/>
</dbReference>
<keyword evidence="7" id="KW-1185">Reference proteome</keyword>
<dbReference type="Gene3D" id="3.30.1120.10">
    <property type="match status" value="1"/>
</dbReference>
<dbReference type="Pfam" id="PF00884">
    <property type="entry name" value="Sulfatase"/>
    <property type="match status" value="1"/>
</dbReference>
<dbReference type="InterPro" id="IPR024607">
    <property type="entry name" value="Sulfatase_CS"/>
</dbReference>
<dbReference type="InterPro" id="IPR017850">
    <property type="entry name" value="Alkaline_phosphatase_core_sf"/>
</dbReference>
<evidence type="ECO:0000313" key="7">
    <source>
        <dbReference type="Proteomes" id="UP000000925"/>
    </source>
</evidence>
<dbReference type="Proteomes" id="UP000000925">
    <property type="component" value="Chromosome"/>
</dbReference>
<dbReference type="eggNOG" id="COG3119">
    <property type="taxonomic scope" value="Bacteria"/>
</dbReference>
<evidence type="ECO:0000256" key="3">
    <source>
        <dbReference type="ARBA" id="ARBA00022801"/>
    </source>
</evidence>
<dbReference type="PANTHER" id="PTHR42693:SF53">
    <property type="entry name" value="ENDO-4-O-SULFATASE"/>
    <property type="match status" value="1"/>
</dbReference>
<dbReference type="InterPro" id="IPR050738">
    <property type="entry name" value="Sulfatase"/>
</dbReference>
<dbReference type="KEGG" id="caa:Caka_0464"/>
<keyword evidence="3" id="KW-0378">Hydrolase</keyword>
<dbReference type="Gene3D" id="3.40.720.10">
    <property type="entry name" value="Alkaline Phosphatase, subunit A"/>
    <property type="match status" value="1"/>
</dbReference>
<gene>
    <name evidence="6" type="ordered locus">Caka_0464</name>
</gene>
<evidence type="ECO:0000259" key="5">
    <source>
        <dbReference type="Pfam" id="PF00884"/>
    </source>
</evidence>
<dbReference type="InterPro" id="IPR000917">
    <property type="entry name" value="Sulfatase_N"/>
</dbReference>
<comment type="similarity">
    <text evidence="1">Belongs to the sulfatase family.</text>
</comment>
<dbReference type="HOGENOM" id="CLU_006332_11_1_0"/>
<accession>D5EN54</accession>
<evidence type="ECO:0000313" key="6">
    <source>
        <dbReference type="EMBL" id="ADE53489.1"/>
    </source>
</evidence>
<dbReference type="AlphaFoldDB" id="D5EN54"/>